<dbReference type="STRING" id="1462996.AWM70_10120"/>
<keyword evidence="3 9" id="KW-0132">Cell division</keyword>
<dbReference type="Proteomes" id="UP000092573">
    <property type="component" value="Chromosome"/>
</dbReference>
<feature type="active site" description="O-(3'-phospho-DNA)-tyrosine intermediate" evidence="9">
    <location>
        <position position="277"/>
    </location>
</feature>
<evidence type="ECO:0000256" key="1">
    <source>
        <dbReference type="ARBA" id="ARBA00004496"/>
    </source>
</evidence>
<dbReference type="GO" id="GO:0003677">
    <property type="term" value="F:DNA binding"/>
    <property type="evidence" value="ECO:0007669"/>
    <property type="project" value="UniProtKB-UniRule"/>
</dbReference>
<evidence type="ECO:0000256" key="5">
    <source>
        <dbReference type="ARBA" id="ARBA00022908"/>
    </source>
</evidence>
<dbReference type="HAMAP" id="MF_01808">
    <property type="entry name" value="Recomb_XerC_XerD"/>
    <property type="match status" value="1"/>
</dbReference>
<keyword evidence="2 9" id="KW-0963">Cytoplasm</keyword>
<keyword evidence="13" id="KW-1185">Reference proteome</keyword>
<dbReference type="PROSITE" id="PS51900">
    <property type="entry name" value="CB"/>
    <property type="match status" value="1"/>
</dbReference>
<evidence type="ECO:0000256" key="8">
    <source>
        <dbReference type="ARBA" id="ARBA00023306"/>
    </source>
</evidence>
<evidence type="ECO:0000256" key="9">
    <source>
        <dbReference type="HAMAP-Rule" id="MF_01808"/>
    </source>
</evidence>
<dbReference type="InterPro" id="IPR044068">
    <property type="entry name" value="CB"/>
</dbReference>
<dbReference type="Gene3D" id="1.10.443.10">
    <property type="entry name" value="Intergrase catalytic core"/>
    <property type="match status" value="1"/>
</dbReference>
<comment type="similarity">
    <text evidence="9">Belongs to the 'phage' integrase family. XerC subfamily.</text>
</comment>
<evidence type="ECO:0000313" key="13">
    <source>
        <dbReference type="Proteomes" id="UP000092573"/>
    </source>
</evidence>
<dbReference type="InterPro" id="IPR023009">
    <property type="entry name" value="Tyrosine_recombinase_XerC/XerD"/>
</dbReference>
<keyword evidence="6 9" id="KW-0238">DNA-binding</keyword>
<organism evidence="12 13">
    <name type="scientific">Paenibacillus yonginensis</name>
    <dbReference type="NCBI Taxonomy" id="1462996"/>
    <lineage>
        <taxon>Bacteria</taxon>
        <taxon>Bacillati</taxon>
        <taxon>Bacillota</taxon>
        <taxon>Bacilli</taxon>
        <taxon>Bacillales</taxon>
        <taxon>Paenibacillaceae</taxon>
        <taxon>Paenibacillus</taxon>
    </lineage>
</organism>
<dbReference type="Gene3D" id="1.10.150.130">
    <property type="match status" value="1"/>
</dbReference>
<evidence type="ECO:0000259" key="11">
    <source>
        <dbReference type="PROSITE" id="PS51900"/>
    </source>
</evidence>
<evidence type="ECO:0000313" key="12">
    <source>
        <dbReference type="EMBL" id="ANS74910.1"/>
    </source>
</evidence>
<feature type="active site" evidence="9">
    <location>
        <position position="268"/>
    </location>
</feature>
<dbReference type="InterPro" id="IPR011010">
    <property type="entry name" value="DNA_brk_join_enz"/>
</dbReference>
<dbReference type="GO" id="GO:0051301">
    <property type="term" value="P:cell division"/>
    <property type="evidence" value="ECO:0007669"/>
    <property type="project" value="UniProtKB-KW"/>
</dbReference>
<dbReference type="InterPro" id="IPR013762">
    <property type="entry name" value="Integrase-like_cat_sf"/>
</dbReference>
<protein>
    <recommendedName>
        <fullName evidence="9">Tyrosine recombinase XerC</fullName>
    </recommendedName>
</protein>
<dbReference type="PANTHER" id="PTHR30349">
    <property type="entry name" value="PHAGE INTEGRASE-RELATED"/>
    <property type="match status" value="1"/>
</dbReference>
<comment type="subcellular location">
    <subcellularLocation>
        <location evidence="1 9">Cytoplasm</location>
    </subcellularLocation>
</comment>
<sequence length="305" mass="34315">MEEWINAFICDLEERKGLTEATLTSYRRDLEQFAGYLAEREIETPDLVTRGVMAQYFVMLKDQGKASSTVTRASVSLRAFFKHLLRESQIRQDPFLHLESPKAARKAPAPLSLQETMALLDMPDTSTLLGLRDKAMLELLYATGIRVSELICLNRQDIDVRLRFVRCGEGTSHERIVPFAASTGEWLERYLTEARQALLHDQQEEEALFPNRLGGRITRQGFWKTIKKYGQAAGIQAEITPHTLRSSFASHLLNGGADLRTVQELMGHADISSTQAYLNRSGTNIKAVYDKFHPRAAGADVQSEG</sequence>
<dbReference type="CDD" id="cd00798">
    <property type="entry name" value="INT_XerDC_C"/>
    <property type="match status" value="1"/>
</dbReference>
<feature type="domain" description="Tyr recombinase" evidence="10">
    <location>
        <begin position="106"/>
        <end position="290"/>
    </location>
</feature>
<name>A0A1B1N0E5_9BACL</name>
<evidence type="ECO:0000256" key="6">
    <source>
        <dbReference type="ARBA" id="ARBA00023125"/>
    </source>
</evidence>
<dbReference type="GO" id="GO:0009037">
    <property type="term" value="F:tyrosine-based site-specific recombinase activity"/>
    <property type="evidence" value="ECO:0007669"/>
    <property type="project" value="UniProtKB-UniRule"/>
</dbReference>
<gene>
    <name evidence="9" type="primary">xerC</name>
    <name evidence="12" type="ORF">AWM70_10120</name>
</gene>
<comment type="subunit">
    <text evidence="9">Forms a cyclic heterotetrameric complex composed of two molecules of XerC and two molecules of XerD.</text>
</comment>
<evidence type="ECO:0000256" key="7">
    <source>
        <dbReference type="ARBA" id="ARBA00023172"/>
    </source>
</evidence>
<dbReference type="PROSITE" id="PS51898">
    <property type="entry name" value="TYR_RECOMBINASE"/>
    <property type="match status" value="1"/>
</dbReference>
<dbReference type="GO" id="GO:0007059">
    <property type="term" value="P:chromosome segregation"/>
    <property type="evidence" value="ECO:0007669"/>
    <property type="project" value="UniProtKB-UniRule"/>
</dbReference>
<evidence type="ECO:0000256" key="3">
    <source>
        <dbReference type="ARBA" id="ARBA00022618"/>
    </source>
</evidence>
<evidence type="ECO:0000259" key="10">
    <source>
        <dbReference type="PROSITE" id="PS51898"/>
    </source>
</evidence>
<dbReference type="PANTHER" id="PTHR30349:SF81">
    <property type="entry name" value="TYROSINE RECOMBINASE XERC"/>
    <property type="match status" value="1"/>
</dbReference>
<keyword evidence="7 9" id="KW-0233">DNA recombination</keyword>
<keyword evidence="8 9" id="KW-0131">Cell cycle</keyword>
<dbReference type="OrthoDB" id="9801717at2"/>
<dbReference type="KEGG" id="pyg:AWM70_10120"/>
<reference evidence="12 13" key="1">
    <citation type="submission" date="2016-01" db="EMBL/GenBank/DDBJ databases">
        <title>Complete Genome Sequence of Paenibacillus yonginensis DCY84, a novel Plant Growth-Promoting Bacteria with Elicitation of Induced Systemic Resistance.</title>
        <authorList>
            <person name="Kim Y.J."/>
            <person name="Yang D.C."/>
            <person name="Sukweenadhi J."/>
        </authorList>
    </citation>
    <scope>NUCLEOTIDE SEQUENCE [LARGE SCALE GENOMIC DNA]</scope>
    <source>
        <strain evidence="12 13">DCY84</strain>
    </source>
</reference>
<comment type="caution">
    <text evidence="9">Lacks conserved residue(s) required for the propagation of feature annotation.</text>
</comment>
<dbReference type="InterPro" id="IPR004107">
    <property type="entry name" value="Integrase_SAM-like_N"/>
</dbReference>
<dbReference type="InterPro" id="IPR050090">
    <property type="entry name" value="Tyrosine_recombinase_XerCD"/>
</dbReference>
<feature type="active site" evidence="9">
    <location>
        <position position="146"/>
    </location>
</feature>
<keyword evidence="5 9" id="KW-0229">DNA integration</keyword>
<evidence type="ECO:0000256" key="2">
    <source>
        <dbReference type="ARBA" id="ARBA00022490"/>
    </source>
</evidence>
<dbReference type="AlphaFoldDB" id="A0A1B1N0E5"/>
<dbReference type="GO" id="GO:0005737">
    <property type="term" value="C:cytoplasm"/>
    <property type="evidence" value="ECO:0007669"/>
    <property type="project" value="UniProtKB-SubCell"/>
</dbReference>
<evidence type="ECO:0000256" key="4">
    <source>
        <dbReference type="ARBA" id="ARBA00022829"/>
    </source>
</evidence>
<dbReference type="Pfam" id="PF02899">
    <property type="entry name" value="Phage_int_SAM_1"/>
    <property type="match status" value="1"/>
</dbReference>
<dbReference type="RefSeq" id="WP_068696037.1">
    <property type="nucleotide sequence ID" value="NZ_CP014167.1"/>
</dbReference>
<dbReference type="NCBIfam" id="NF001399">
    <property type="entry name" value="PRK00283.1"/>
    <property type="match status" value="1"/>
</dbReference>
<dbReference type="GO" id="GO:0006313">
    <property type="term" value="P:DNA transposition"/>
    <property type="evidence" value="ECO:0007669"/>
    <property type="project" value="UniProtKB-UniRule"/>
</dbReference>
<feature type="active site" evidence="9">
    <location>
        <position position="242"/>
    </location>
</feature>
<comment type="function">
    <text evidence="9">Site-specific tyrosine recombinase, which acts by catalyzing the cutting and rejoining of the recombining DNA molecules. The XerC-XerD complex is essential to convert dimers of the bacterial chromosome into monomers to permit their segregation at cell division. It also contributes to the segregational stability of plasmids.</text>
</comment>
<dbReference type="InterPro" id="IPR002104">
    <property type="entry name" value="Integrase_catalytic"/>
</dbReference>
<dbReference type="EMBL" id="CP014167">
    <property type="protein sequence ID" value="ANS74910.1"/>
    <property type="molecule type" value="Genomic_DNA"/>
</dbReference>
<dbReference type="InterPro" id="IPR010998">
    <property type="entry name" value="Integrase_recombinase_N"/>
</dbReference>
<keyword evidence="4 9" id="KW-0159">Chromosome partition</keyword>
<dbReference type="Pfam" id="PF00589">
    <property type="entry name" value="Phage_integrase"/>
    <property type="match status" value="1"/>
</dbReference>
<feature type="active site" evidence="9">
    <location>
        <position position="245"/>
    </location>
</feature>
<feature type="domain" description="Core-binding (CB)" evidence="11">
    <location>
        <begin position="1"/>
        <end position="85"/>
    </location>
</feature>
<dbReference type="SUPFAM" id="SSF56349">
    <property type="entry name" value="DNA breaking-rejoining enzymes"/>
    <property type="match status" value="1"/>
</dbReference>
<accession>A0A1B1N0E5</accession>
<proteinExistence type="inferred from homology"/>